<dbReference type="GO" id="GO:0010507">
    <property type="term" value="P:negative regulation of autophagy"/>
    <property type="evidence" value="ECO:0007669"/>
    <property type="project" value="TreeGrafter"/>
</dbReference>
<dbReference type="Pfam" id="PF04670">
    <property type="entry name" value="Gtr1_RagA"/>
    <property type="match status" value="1"/>
</dbReference>
<dbReference type="GO" id="GO:0005634">
    <property type="term" value="C:nucleus"/>
    <property type="evidence" value="ECO:0007669"/>
    <property type="project" value="TreeGrafter"/>
</dbReference>
<dbReference type="PANTHER" id="PTHR11259">
    <property type="entry name" value="RAS-RELATED GTP BINDING RAG/GTR YEAST"/>
    <property type="match status" value="1"/>
</dbReference>
<dbReference type="AlphaFoldDB" id="A0A8J2SWE5"/>
<dbReference type="SUPFAM" id="SSF52540">
    <property type="entry name" value="P-loop containing nucleoside triphosphate hydrolases"/>
    <property type="match status" value="1"/>
</dbReference>
<dbReference type="GO" id="GO:0009267">
    <property type="term" value="P:cellular response to starvation"/>
    <property type="evidence" value="ECO:0007669"/>
    <property type="project" value="TreeGrafter"/>
</dbReference>
<organism evidence="5 6">
    <name type="scientific">Pelagomonas calceolata</name>
    <dbReference type="NCBI Taxonomy" id="35677"/>
    <lineage>
        <taxon>Eukaryota</taxon>
        <taxon>Sar</taxon>
        <taxon>Stramenopiles</taxon>
        <taxon>Ochrophyta</taxon>
        <taxon>Pelagophyceae</taxon>
        <taxon>Pelagomonadales</taxon>
        <taxon>Pelagomonadaceae</taxon>
        <taxon>Pelagomonas</taxon>
    </lineage>
</organism>
<dbReference type="GO" id="GO:0003924">
    <property type="term" value="F:GTPase activity"/>
    <property type="evidence" value="ECO:0007669"/>
    <property type="project" value="TreeGrafter"/>
</dbReference>
<dbReference type="InterPro" id="IPR006762">
    <property type="entry name" value="Gtr1_RagA"/>
</dbReference>
<dbReference type="PANTHER" id="PTHR11259:SF2">
    <property type="entry name" value="GH16429P"/>
    <property type="match status" value="1"/>
</dbReference>
<proteinExistence type="inferred from homology"/>
<reference evidence="5" key="1">
    <citation type="submission" date="2021-11" db="EMBL/GenBank/DDBJ databases">
        <authorList>
            <consortium name="Genoscope - CEA"/>
            <person name="William W."/>
        </authorList>
    </citation>
    <scope>NUCLEOTIDE SEQUENCE</scope>
</reference>
<protein>
    <recommendedName>
        <fullName evidence="7">Ras-related GTP-binding protein</fullName>
    </recommendedName>
</protein>
<dbReference type="EMBL" id="CAKKNE010000006">
    <property type="protein sequence ID" value="CAH0378626.1"/>
    <property type="molecule type" value="Genomic_DNA"/>
</dbReference>
<dbReference type="Gene3D" id="3.30.450.190">
    <property type="match status" value="1"/>
</dbReference>
<evidence type="ECO:0000256" key="2">
    <source>
        <dbReference type="ARBA" id="ARBA00022741"/>
    </source>
</evidence>
<dbReference type="InterPro" id="IPR027417">
    <property type="entry name" value="P-loop_NTPase"/>
</dbReference>
<keyword evidence="3" id="KW-0342">GTP-binding</keyword>
<evidence type="ECO:0008006" key="7">
    <source>
        <dbReference type="Google" id="ProtNLM"/>
    </source>
</evidence>
<dbReference type="GO" id="GO:0005764">
    <property type="term" value="C:lysosome"/>
    <property type="evidence" value="ECO:0007669"/>
    <property type="project" value="TreeGrafter"/>
</dbReference>
<dbReference type="Gene3D" id="3.40.50.300">
    <property type="entry name" value="P-loop containing nucleotide triphosphate hydrolases"/>
    <property type="match status" value="1"/>
</dbReference>
<evidence type="ECO:0000256" key="4">
    <source>
        <dbReference type="SAM" id="MobiDB-lite"/>
    </source>
</evidence>
<dbReference type="OrthoDB" id="26136at2759"/>
<name>A0A8J2SWE5_9STRA</name>
<evidence type="ECO:0000313" key="6">
    <source>
        <dbReference type="Proteomes" id="UP000789595"/>
    </source>
</evidence>
<feature type="region of interest" description="Disordered" evidence="4">
    <location>
        <begin position="1"/>
        <end position="22"/>
    </location>
</feature>
<feature type="compositionally biased region" description="Basic and acidic residues" evidence="4">
    <location>
        <begin position="303"/>
        <end position="312"/>
    </location>
</feature>
<feature type="region of interest" description="Disordered" evidence="4">
    <location>
        <begin position="291"/>
        <end position="316"/>
    </location>
</feature>
<dbReference type="GO" id="GO:1904263">
    <property type="term" value="P:positive regulation of TORC1 signaling"/>
    <property type="evidence" value="ECO:0007669"/>
    <property type="project" value="TreeGrafter"/>
</dbReference>
<evidence type="ECO:0000256" key="1">
    <source>
        <dbReference type="ARBA" id="ARBA00007756"/>
    </source>
</evidence>
<gene>
    <name evidence="5" type="ORF">PECAL_6P02190</name>
</gene>
<comment type="caution">
    <text evidence="5">The sequence shown here is derived from an EMBL/GenBank/DDBJ whole genome shotgun (WGS) entry which is preliminary data.</text>
</comment>
<keyword evidence="2" id="KW-0547">Nucleotide-binding</keyword>
<accession>A0A8J2SWE5</accession>
<dbReference type="Proteomes" id="UP000789595">
    <property type="component" value="Unassembled WGS sequence"/>
</dbReference>
<dbReference type="GO" id="GO:1990131">
    <property type="term" value="C:Gtr1-Gtr2 GTPase complex"/>
    <property type="evidence" value="ECO:0007669"/>
    <property type="project" value="TreeGrafter"/>
</dbReference>
<keyword evidence="6" id="KW-1185">Reference proteome</keyword>
<evidence type="ECO:0000313" key="5">
    <source>
        <dbReference type="EMBL" id="CAH0378626.1"/>
    </source>
</evidence>
<dbReference type="GO" id="GO:0005525">
    <property type="term" value="F:GTP binding"/>
    <property type="evidence" value="ECO:0007669"/>
    <property type="project" value="UniProtKB-KW"/>
</dbReference>
<evidence type="ECO:0000256" key="3">
    <source>
        <dbReference type="ARBA" id="ARBA00023134"/>
    </source>
</evidence>
<sequence length="378" mass="41626">MYANLERWPATPSEGDNERAERAPRIVLMGSRRSGKTSMARVVFGKMSPHETLFVPSTAQPTLRLVANSDLVHFSIFDVPGDRDLSELRWRDAQMTPRDLFGRCVVLAYVVDAEADPYSECARLAEVAAAAKAANPRVQLEVFVHKVDGDHFLSEEQKLDCRREVEACARAELAELYAHGSDETVDPQQAQAYADDCLAGAAFSLTSIYDHSVFEAFSKLVSRALVPQRIVLRKMLDALVTACDMEKSFLFDVASKVYVATDSAPVDSASYELCADAIDVVLDVASIYAPDKTQQPEPSEEDTPVREEEPKQTRSNAASIQLSNGMALVLDEVDRNLALVCLLRTENLEKRDLIDYNLGCFRTALARLAALNASSAGK</sequence>
<comment type="similarity">
    <text evidence="1">Belongs to the GTR/RAG GTP-binding protein family.</text>
</comment>